<evidence type="ECO:0000256" key="1">
    <source>
        <dbReference type="ARBA" id="ARBA00004370"/>
    </source>
</evidence>
<reference evidence="9 10" key="1">
    <citation type="submission" date="2015-04" db="EMBL/GenBank/DDBJ databases">
        <authorList>
            <person name="Syromyatnikov M.Y."/>
            <person name="Popov V.N."/>
        </authorList>
    </citation>
    <scope>NUCLEOTIDE SEQUENCE [LARGE SCALE GENOMIC DNA]</scope>
</reference>
<dbReference type="Proteomes" id="UP000183832">
    <property type="component" value="Unassembled WGS sequence"/>
</dbReference>
<evidence type="ECO:0000313" key="9">
    <source>
        <dbReference type="EMBL" id="CRK93074.1"/>
    </source>
</evidence>
<dbReference type="OrthoDB" id="364779at2759"/>
<dbReference type="EMBL" id="CVRI01000036">
    <property type="protein sequence ID" value="CRK93074.1"/>
    <property type="molecule type" value="Genomic_DNA"/>
</dbReference>
<accession>A0A1J1HZW0</accession>
<feature type="domain" description="Protein root UVB sensitive/RUS" evidence="7">
    <location>
        <begin position="53"/>
        <end position="285"/>
    </location>
</feature>
<dbReference type="PANTHER" id="PTHR12770:SF31">
    <property type="entry name" value="RUS FAMILY MEMBER 1"/>
    <property type="match status" value="1"/>
</dbReference>
<dbReference type="Pfam" id="PF24160">
    <property type="entry name" value="UVB_sens_C"/>
    <property type="match status" value="1"/>
</dbReference>
<evidence type="ECO:0000256" key="6">
    <source>
        <dbReference type="SAM" id="Phobius"/>
    </source>
</evidence>
<evidence type="ECO:0000256" key="5">
    <source>
        <dbReference type="ARBA" id="ARBA00023136"/>
    </source>
</evidence>
<dbReference type="GO" id="GO:0016020">
    <property type="term" value="C:membrane"/>
    <property type="evidence" value="ECO:0007669"/>
    <property type="project" value="UniProtKB-SubCell"/>
</dbReference>
<gene>
    <name evidence="9" type="ORF">CLUMA_CG006600</name>
</gene>
<evidence type="ECO:0000256" key="4">
    <source>
        <dbReference type="ARBA" id="ARBA00022989"/>
    </source>
</evidence>
<dbReference type="Pfam" id="PF04884">
    <property type="entry name" value="UVB_sens_prot"/>
    <property type="match status" value="1"/>
</dbReference>
<comment type="subcellular location">
    <subcellularLocation>
        <location evidence="1">Membrane</location>
    </subcellularLocation>
</comment>
<protein>
    <submittedName>
        <fullName evidence="9">CLUMA_CG006600, isoform A</fullName>
    </submittedName>
</protein>
<evidence type="ECO:0000256" key="3">
    <source>
        <dbReference type="ARBA" id="ARBA00022692"/>
    </source>
</evidence>
<organism evidence="9 10">
    <name type="scientific">Clunio marinus</name>
    <dbReference type="NCBI Taxonomy" id="568069"/>
    <lineage>
        <taxon>Eukaryota</taxon>
        <taxon>Metazoa</taxon>
        <taxon>Ecdysozoa</taxon>
        <taxon>Arthropoda</taxon>
        <taxon>Hexapoda</taxon>
        <taxon>Insecta</taxon>
        <taxon>Pterygota</taxon>
        <taxon>Neoptera</taxon>
        <taxon>Endopterygota</taxon>
        <taxon>Diptera</taxon>
        <taxon>Nematocera</taxon>
        <taxon>Chironomoidea</taxon>
        <taxon>Chironomidae</taxon>
        <taxon>Clunio</taxon>
    </lineage>
</organism>
<keyword evidence="10" id="KW-1185">Reference proteome</keyword>
<evidence type="ECO:0000256" key="2">
    <source>
        <dbReference type="ARBA" id="ARBA00007558"/>
    </source>
</evidence>
<proteinExistence type="inferred from homology"/>
<dbReference type="AlphaFoldDB" id="A0A1J1HZW0"/>
<name>A0A1J1HZW0_9DIPT</name>
<evidence type="ECO:0000313" key="10">
    <source>
        <dbReference type="Proteomes" id="UP000183832"/>
    </source>
</evidence>
<keyword evidence="4 6" id="KW-1133">Transmembrane helix</keyword>
<dbReference type="PANTHER" id="PTHR12770">
    <property type="entry name" value="RUS1 FAMILY PROTEIN C16ORF58"/>
    <property type="match status" value="1"/>
</dbReference>
<feature type="transmembrane region" description="Helical" evidence="6">
    <location>
        <begin position="224"/>
        <end position="250"/>
    </location>
</feature>
<sequence>MKVHFREQYGSKGEEFLYVTPVDAENFPENHQIVRVTINGKKPAISSKGFFLIRILQKALLPHGYPDSVSEDYFDYQKWDTLQAFASTITGCLATHSVLKGLGVGDETSTALSATITWILKDGAGHLGRILFAYWKGNDLDRDSKKWRLRADVLNDVAMTIELFLLPYYSKHSVYILCLTTMMRSLVGVAGGATRSAMTLHHAIRNNMADVAAKDSAQETCVNLIGSFVGLFLLTGISSPLWLAAIFFLMTCIHIYANTRAVKSVCLKTFNEARYLIALEEYFRNGSVLPPKVVNQLERVTIGQTVSLAVQVKLGCSVKDFTEQIRNRYEIEDLIACFETRDKFLIAETKGYVGVYLHYDIKPHEILRAYFFVASYLQDRSQIRDNYWEVQAKWSEFLNLAQLAGYNVHSHLLNVDEYRCDWRFI</sequence>
<dbReference type="InterPro" id="IPR006968">
    <property type="entry name" value="RUS_fam"/>
</dbReference>
<feature type="domain" description="Root UVB sensitive protein C-terminal" evidence="8">
    <location>
        <begin position="288"/>
        <end position="377"/>
    </location>
</feature>
<comment type="similarity">
    <text evidence="2">Belongs to the RUS1 family.</text>
</comment>
<dbReference type="InterPro" id="IPR055412">
    <property type="entry name" value="UVB_sens_C"/>
</dbReference>
<evidence type="ECO:0000259" key="8">
    <source>
        <dbReference type="Pfam" id="PF24160"/>
    </source>
</evidence>
<keyword evidence="5 6" id="KW-0472">Membrane</keyword>
<evidence type="ECO:0000259" key="7">
    <source>
        <dbReference type="Pfam" id="PF04884"/>
    </source>
</evidence>
<keyword evidence="3 6" id="KW-0812">Transmembrane</keyword>
<dbReference type="InterPro" id="IPR054549">
    <property type="entry name" value="UVB_sens_RUS_dom"/>
</dbReference>